<reference evidence="6 7" key="1">
    <citation type="journal article" date="2012" name="PLoS ONE">
        <title>Genome sequence and transcriptome analysis of the radioresistant bacterium Deinococcus gobiensis: insights into the extreme environmental adaptations.</title>
        <authorList>
            <person name="Yuan M."/>
            <person name="Chen M."/>
            <person name="Zhang W."/>
            <person name="Lu W."/>
            <person name="Wang J."/>
            <person name="Yang M."/>
            <person name="Zhao P."/>
            <person name="Tang R."/>
            <person name="Li X."/>
            <person name="Hao Y."/>
            <person name="Zhou Z."/>
            <person name="Zhan Y."/>
            <person name="Yu H."/>
            <person name="Teng C."/>
            <person name="Yan Y."/>
            <person name="Ping S."/>
            <person name="Wang Y."/>
            <person name="Lin M."/>
        </authorList>
    </citation>
    <scope>NUCLEOTIDE SEQUENCE [LARGE SCALE GENOMIC DNA]</scope>
    <source>
        <strain evidence="6 7">I-0</strain>
    </source>
</reference>
<dbReference type="PANTHER" id="PTHR43547">
    <property type="entry name" value="TWO-COMPONENT HISTIDINE KINASE"/>
    <property type="match status" value="1"/>
</dbReference>
<dbReference type="InterPro" id="IPR003594">
    <property type="entry name" value="HATPase_dom"/>
</dbReference>
<dbReference type="eggNOG" id="COG2205">
    <property type="taxonomic scope" value="Bacteria"/>
</dbReference>
<dbReference type="Proteomes" id="UP000007575">
    <property type="component" value="Chromosome"/>
</dbReference>
<keyword evidence="4" id="KW-0812">Transmembrane</keyword>
<accession>H8GYY5</accession>
<dbReference type="EMBL" id="CP002191">
    <property type="protein sequence ID" value="AFD24912.1"/>
    <property type="molecule type" value="Genomic_DNA"/>
</dbReference>
<dbReference type="InterPro" id="IPR004358">
    <property type="entry name" value="Sig_transdc_His_kin-like_C"/>
</dbReference>
<keyword evidence="7" id="KW-1185">Reference proteome</keyword>
<keyword evidence="3" id="KW-0597">Phosphoprotein</keyword>
<dbReference type="InterPro" id="IPR005467">
    <property type="entry name" value="His_kinase_dom"/>
</dbReference>
<evidence type="ECO:0000313" key="7">
    <source>
        <dbReference type="Proteomes" id="UP000007575"/>
    </source>
</evidence>
<dbReference type="PRINTS" id="PR00344">
    <property type="entry name" value="BCTRLSENSOR"/>
</dbReference>
<dbReference type="HOGENOM" id="CLU_661777_0_0_0"/>
<dbReference type="Gene3D" id="1.10.287.130">
    <property type="match status" value="1"/>
</dbReference>
<dbReference type="KEGG" id="dgo:DGo_CA0985"/>
<keyword evidence="4" id="KW-1133">Transmembrane helix</keyword>
<keyword evidence="6" id="KW-0808">Transferase</keyword>
<sequence length="372" mass="40960">MLVNLPAFRPERFVVRPWTYAYQGLVQDVQAYQVARLQPGLSAAEREDVRERALSSSGNQKQFRRLSSVQSYGEARLDHVDALLLRDTDASVAAAATEAIGLNVQAALHAAALSRQNIELVSLLRQALIWTAVLTGLLSVLLIVRALWLWQQERDRLSAREARQREALRLASHELRRPLQQLLLATDLLRQAGTVAERQHLLALVEDSVTQLASRADLTRLNELYLDVNLRLAPRDLGSLLRAFAGLRVGVEVPPAPLVWLVDANRLRQTVENLVENALKYTAGPVEVSLLEVGGRPQILVRDHGEGLSPEMRARAFLAYERGPQGLIEGEGLGLSLARRYARAHGGDVILEDAPGGGTLARLTLGVPPTPF</sequence>
<dbReference type="PATRIC" id="fig|745776.4.peg.1010"/>
<evidence type="ECO:0000256" key="4">
    <source>
        <dbReference type="SAM" id="Phobius"/>
    </source>
</evidence>
<keyword evidence="4" id="KW-0472">Membrane</keyword>
<dbReference type="GO" id="GO:0000155">
    <property type="term" value="F:phosphorelay sensor kinase activity"/>
    <property type="evidence" value="ECO:0007669"/>
    <property type="project" value="InterPro"/>
</dbReference>
<dbReference type="Gene3D" id="3.30.565.10">
    <property type="entry name" value="Histidine kinase-like ATPase, C-terminal domain"/>
    <property type="match status" value="1"/>
</dbReference>
<dbReference type="PANTHER" id="PTHR43547:SF2">
    <property type="entry name" value="HYBRID SIGNAL TRANSDUCTION HISTIDINE KINASE C"/>
    <property type="match status" value="1"/>
</dbReference>
<dbReference type="InterPro" id="IPR036097">
    <property type="entry name" value="HisK_dim/P_sf"/>
</dbReference>
<evidence type="ECO:0000256" key="3">
    <source>
        <dbReference type="ARBA" id="ARBA00022553"/>
    </source>
</evidence>
<organism evidence="6 7">
    <name type="scientific">Deinococcus gobiensis (strain DSM 21396 / JCM 16679 / CGMCC 1.7299 / I-0)</name>
    <dbReference type="NCBI Taxonomy" id="745776"/>
    <lineage>
        <taxon>Bacteria</taxon>
        <taxon>Thermotogati</taxon>
        <taxon>Deinococcota</taxon>
        <taxon>Deinococci</taxon>
        <taxon>Deinococcales</taxon>
        <taxon>Deinococcaceae</taxon>
        <taxon>Deinococcus</taxon>
    </lineage>
</organism>
<dbReference type="Pfam" id="PF02518">
    <property type="entry name" value="HATPase_c"/>
    <property type="match status" value="1"/>
</dbReference>
<dbReference type="PROSITE" id="PS50109">
    <property type="entry name" value="HIS_KIN"/>
    <property type="match status" value="1"/>
</dbReference>
<dbReference type="SMART" id="SM00387">
    <property type="entry name" value="HATPase_c"/>
    <property type="match status" value="1"/>
</dbReference>
<protein>
    <recommendedName>
        <fullName evidence="2">histidine kinase</fullName>
        <ecNumber evidence="2">2.7.13.3</ecNumber>
    </recommendedName>
</protein>
<dbReference type="SUPFAM" id="SSF47384">
    <property type="entry name" value="Homodimeric domain of signal transducing histidine kinase"/>
    <property type="match status" value="1"/>
</dbReference>
<dbReference type="STRING" id="745776.DGo_CA0985"/>
<dbReference type="EC" id="2.7.13.3" evidence="2"/>
<evidence type="ECO:0000259" key="5">
    <source>
        <dbReference type="PROSITE" id="PS50109"/>
    </source>
</evidence>
<feature type="transmembrane region" description="Helical" evidence="4">
    <location>
        <begin position="127"/>
        <end position="150"/>
    </location>
</feature>
<dbReference type="AlphaFoldDB" id="H8GYY5"/>
<comment type="catalytic activity">
    <reaction evidence="1">
        <text>ATP + protein L-histidine = ADP + protein N-phospho-L-histidine.</text>
        <dbReference type="EC" id="2.7.13.3"/>
    </reaction>
</comment>
<dbReference type="SUPFAM" id="SSF55874">
    <property type="entry name" value="ATPase domain of HSP90 chaperone/DNA topoisomerase II/histidine kinase"/>
    <property type="match status" value="1"/>
</dbReference>
<evidence type="ECO:0000256" key="2">
    <source>
        <dbReference type="ARBA" id="ARBA00012438"/>
    </source>
</evidence>
<dbReference type="CDD" id="cd00075">
    <property type="entry name" value="HATPase"/>
    <property type="match status" value="1"/>
</dbReference>
<name>H8GYY5_DEIGI</name>
<keyword evidence="6" id="KW-0418">Kinase</keyword>
<feature type="domain" description="Histidine kinase" evidence="5">
    <location>
        <begin position="170"/>
        <end position="369"/>
    </location>
</feature>
<gene>
    <name evidence="6" type="primary">tctE</name>
    <name evidence="6" type="ordered locus">DGo_CA0985</name>
</gene>
<evidence type="ECO:0000313" key="6">
    <source>
        <dbReference type="EMBL" id="AFD24912.1"/>
    </source>
</evidence>
<proteinExistence type="predicted"/>
<dbReference type="InterPro" id="IPR036890">
    <property type="entry name" value="HATPase_C_sf"/>
</dbReference>
<evidence type="ECO:0000256" key="1">
    <source>
        <dbReference type="ARBA" id="ARBA00000085"/>
    </source>
</evidence>